<dbReference type="CDD" id="cd05282">
    <property type="entry name" value="ETR_like"/>
    <property type="match status" value="1"/>
</dbReference>
<dbReference type="InterPro" id="IPR013154">
    <property type="entry name" value="ADH-like_N"/>
</dbReference>
<evidence type="ECO:0000259" key="3">
    <source>
        <dbReference type="SMART" id="SM00829"/>
    </source>
</evidence>
<dbReference type="InterPro" id="IPR013149">
    <property type="entry name" value="ADH-like_C"/>
</dbReference>
<dbReference type="Pfam" id="PF00107">
    <property type="entry name" value="ADH_zinc_N"/>
    <property type="match status" value="1"/>
</dbReference>
<dbReference type="PANTHER" id="PTHR48106:SF2">
    <property type="entry name" value="ZN2+-BINDING DEHYDROGENASE"/>
    <property type="match status" value="1"/>
</dbReference>
<dbReference type="InterPro" id="IPR036291">
    <property type="entry name" value="NAD(P)-bd_dom_sf"/>
</dbReference>
<dbReference type="EMBL" id="KQ964474">
    <property type="protein sequence ID" value="KXN71466.1"/>
    <property type="molecule type" value="Genomic_DNA"/>
</dbReference>
<keyword evidence="1" id="KW-0521">NADP</keyword>
<evidence type="ECO:0000313" key="4">
    <source>
        <dbReference type="EMBL" id="KXN71466.1"/>
    </source>
</evidence>
<protein>
    <submittedName>
        <fullName evidence="4">GroES-like protein</fullName>
    </submittedName>
</protein>
<dbReference type="SMART" id="SM00829">
    <property type="entry name" value="PKS_ER"/>
    <property type="match status" value="1"/>
</dbReference>
<dbReference type="InterPro" id="IPR011032">
    <property type="entry name" value="GroES-like_sf"/>
</dbReference>
<dbReference type="GO" id="GO:0016651">
    <property type="term" value="F:oxidoreductase activity, acting on NAD(P)H"/>
    <property type="evidence" value="ECO:0007669"/>
    <property type="project" value="TreeGrafter"/>
</dbReference>
<accession>A0A137P8Y0</accession>
<evidence type="ECO:0000256" key="2">
    <source>
        <dbReference type="ARBA" id="ARBA00023002"/>
    </source>
</evidence>
<dbReference type="SUPFAM" id="SSF51735">
    <property type="entry name" value="NAD(P)-binding Rossmann-fold domains"/>
    <property type="match status" value="1"/>
</dbReference>
<reference evidence="4 5" key="1">
    <citation type="journal article" date="2015" name="Genome Biol. Evol.">
        <title>Phylogenomic analyses indicate that early fungi evolved digesting cell walls of algal ancestors of land plants.</title>
        <authorList>
            <person name="Chang Y."/>
            <person name="Wang S."/>
            <person name="Sekimoto S."/>
            <person name="Aerts A.L."/>
            <person name="Choi C."/>
            <person name="Clum A."/>
            <person name="LaButti K.M."/>
            <person name="Lindquist E.A."/>
            <person name="Yee Ngan C."/>
            <person name="Ohm R.A."/>
            <person name="Salamov A.A."/>
            <person name="Grigoriev I.V."/>
            <person name="Spatafora J.W."/>
            <person name="Berbee M.L."/>
        </authorList>
    </citation>
    <scope>NUCLEOTIDE SEQUENCE [LARGE SCALE GENOMIC DNA]</scope>
    <source>
        <strain evidence="4 5">NRRL 28638</strain>
    </source>
</reference>
<evidence type="ECO:0000313" key="5">
    <source>
        <dbReference type="Proteomes" id="UP000070444"/>
    </source>
</evidence>
<dbReference type="OMA" id="NYANTHE"/>
<dbReference type="STRING" id="796925.A0A137P8Y0"/>
<dbReference type="Pfam" id="PF08240">
    <property type="entry name" value="ADH_N"/>
    <property type="match status" value="1"/>
</dbReference>
<gene>
    <name evidence="4" type="ORF">CONCODRAFT_5806</name>
</gene>
<dbReference type="InterPro" id="IPR020843">
    <property type="entry name" value="ER"/>
</dbReference>
<sequence>MPLEVQFNKDGRPDDIKVVEVKKPSISNDDQVLIKFLLNPINPSDVLSIKGLYNGFQPDSYPAVPGIEGVALVEELGNNVTTVKVGQRVIVIRGDMSGGVTKVGTWRNYAVYNQENLHPVPDNVPDEAAAQAIVNPVTAYAMLDQLNIPEGEYLLQTAAGSALGRILIQFASRRGVKTINLVRRKEQVEELKNIGADEVLFTDDNIDIVDEIKTITNGKLAYAAVDAVGGDLGIKLSQSVKDNGHILLYGALGGSILNVSAIEVLYRNIQYSSFALSRHFKSVGKDKFIDQLNKVFELFGNGIEPIKAVKFPLQQILKALEESSKPGKSTKVLLVHS</sequence>
<organism evidence="4 5">
    <name type="scientific">Conidiobolus coronatus (strain ATCC 28846 / CBS 209.66 / NRRL 28638)</name>
    <name type="common">Delacroixia coronata</name>
    <dbReference type="NCBI Taxonomy" id="796925"/>
    <lineage>
        <taxon>Eukaryota</taxon>
        <taxon>Fungi</taxon>
        <taxon>Fungi incertae sedis</taxon>
        <taxon>Zoopagomycota</taxon>
        <taxon>Entomophthoromycotina</taxon>
        <taxon>Entomophthoromycetes</taxon>
        <taxon>Entomophthorales</taxon>
        <taxon>Ancylistaceae</taxon>
        <taxon>Conidiobolus</taxon>
    </lineage>
</organism>
<dbReference type="OrthoDB" id="48317at2759"/>
<keyword evidence="5" id="KW-1185">Reference proteome</keyword>
<proteinExistence type="predicted"/>
<dbReference type="GO" id="GO:0070402">
    <property type="term" value="F:NADPH binding"/>
    <property type="evidence" value="ECO:0007669"/>
    <property type="project" value="TreeGrafter"/>
</dbReference>
<name>A0A137P8Y0_CONC2</name>
<feature type="domain" description="Enoyl reductase (ER)" evidence="3">
    <location>
        <begin position="11"/>
        <end position="334"/>
    </location>
</feature>
<evidence type="ECO:0000256" key="1">
    <source>
        <dbReference type="ARBA" id="ARBA00022857"/>
    </source>
</evidence>
<dbReference type="Gene3D" id="3.40.50.720">
    <property type="entry name" value="NAD(P)-binding Rossmann-like Domain"/>
    <property type="match status" value="1"/>
</dbReference>
<dbReference type="AlphaFoldDB" id="A0A137P8Y0"/>
<dbReference type="Proteomes" id="UP000070444">
    <property type="component" value="Unassembled WGS sequence"/>
</dbReference>
<dbReference type="SUPFAM" id="SSF50129">
    <property type="entry name" value="GroES-like"/>
    <property type="match status" value="1"/>
</dbReference>
<dbReference type="PANTHER" id="PTHR48106">
    <property type="entry name" value="QUINONE OXIDOREDUCTASE PIG3-RELATED"/>
    <property type="match status" value="1"/>
</dbReference>
<dbReference type="Gene3D" id="3.90.180.10">
    <property type="entry name" value="Medium-chain alcohol dehydrogenases, catalytic domain"/>
    <property type="match status" value="1"/>
</dbReference>
<keyword evidence="2" id="KW-0560">Oxidoreductase</keyword>